<feature type="non-terminal residue" evidence="2">
    <location>
        <position position="1"/>
    </location>
</feature>
<evidence type="ECO:0000256" key="1">
    <source>
        <dbReference type="SAM" id="MobiDB-lite"/>
    </source>
</evidence>
<name>A0A382B8S4_9ZZZZ</name>
<dbReference type="AlphaFoldDB" id="A0A382B8S4"/>
<proteinExistence type="predicted"/>
<accession>A0A382B8S4</accession>
<dbReference type="EMBL" id="UINC01028516">
    <property type="protein sequence ID" value="SVB09627.1"/>
    <property type="molecule type" value="Genomic_DNA"/>
</dbReference>
<dbReference type="InterPro" id="IPR022265">
    <property type="entry name" value="CHP03790"/>
</dbReference>
<sequence>VAVLFNSKLPESKAVAEHYAKLRSVPAGHLIGLPLSDGHTISRREFTTKLEQPLAAELARRNLLDGKTASIRYLVLCWGVPIRVDKDDTLNEDGRIQAAPPLQRNEASVDSELAILPQLEQTPKRYGFVSNRASRQADAEQISPANGVLMVARLDGPSADLAKRLVDRAIAAERDGLWGHAYIDLRGIPAGQFKVGDDRLRKVAGIMRRSGFTTVIDEKPETLPVGFPASHIAFYAGWYGINVEGVFAESTVEFMPGAIAYHLHSFNGSMIRDAHARWIGPFINKGATATFGTVYEPYLELTPDLPLFFSRLIQDGFTFGEAGYAATSALSWQTVFVGDPLYRPFGKSPTQVKAELTEKKSPMLEWFHLLSVNQGLASGAPPKAAIEYLQQLPETKGSAVLQEKLGELLAASGQSEAASAAYSTALTSSSSTKQKQRLAAKQARLQKQAQ</sequence>
<evidence type="ECO:0000313" key="2">
    <source>
        <dbReference type="EMBL" id="SVB09627.1"/>
    </source>
</evidence>
<reference evidence="2" key="1">
    <citation type="submission" date="2018-05" db="EMBL/GenBank/DDBJ databases">
        <authorList>
            <person name="Lanie J.A."/>
            <person name="Ng W.-L."/>
            <person name="Kazmierczak K.M."/>
            <person name="Andrzejewski T.M."/>
            <person name="Davidsen T.M."/>
            <person name="Wayne K.J."/>
            <person name="Tettelin H."/>
            <person name="Glass J.I."/>
            <person name="Rusch D."/>
            <person name="Podicherti R."/>
            <person name="Tsui H.-C.T."/>
            <person name="Winkler M.E."/>
        </authorList>
    </citation>
    <scope>NUCLEOTIDE SEQUENCE</scope>
</reference>
<gene>
    <name evidence="2" type="ORF">METZ01_LOCUS162481</name>
</gene>
<protein>
    <recommendedName>
        <fullName evidence="3">TIGR03790 family protein</fullName>
    </recommendedName>
</protein>
<evidence type="ECO:0008006" key="3">
    <source>
        <dbReference type="Google" id="ProtNLM"/>
    </source>
</evidence>
<dbReference type="NCBIfam" id="TIGR03790">
    <property type="entry name" value="TIGR03790 family protein"/>
    <property type="match status" value="1"/>
</dbReference>
<organism evidence="2">
    <name type="scientific">marine metagenome</name>
    <dbReference type="NCBI Taxonomy" id="408172"/>
    <lineage>
        <taxon>unclassified sequences</taxon>
        <taxon>metagenomes</taxon>
        <taxon>ecological metagenomes</taxon>
    </lineage>
</organism>
<feature type="region of interest" description="Disordered" evidence="1">
    <location>
        <begin position="425"/>
        <end position="450"/>
    </location>
</feature>